<evidence type="ECO:0000313" key="7">
    <source>
        <dbReference type="EMBL" id="EZA54811.1"/>
    </source>
</evidence>
<dbReference type="GO" id="GO:0051123">
    <property type="term" value="P:RNA polymerase II preinitiation complex assembly"/>
    <property type="evidence" value="ECO:0007669"/>
    <property type="project" value="TreeGrafter"/>
</dbReference>
<proteinExistence type="inferred from homology"/>
<dbReference type="GO" id="GO:0003713">
    <property type="term" value="F:transcription coactivator activity"/>
    <property type="evidence" value="ECO:0007669"/>
    <property type="project" value="TreeGrafter"/>
</dbReference>
<dbReference type="PANTHER" id="PTHR48068:SF4">
    <property type="entry name" value="TATA-BOX BINDING PROTEIN ASSOCIATED FACTOR 9"/>
    <property type="match status" value="1"/>
</dbReference>
<dbReference type="InterPro" id="IPR051431">
    <property type="entry name" value="TFIID_subunit_9"/>
</dbReference>
<keyword evidence="5" id="KW-0539">Nucleus</keyword>
<dbReference type="GO" id="GO:0046982">
    <property type="term" value="F:protein heterodimerization activity"/>
    <property type="evidence" value="ECO:0007669"/>
    <property type="project" value="InterPro"/>
</dbReference>
<evidence type="ECO:0000313" key="9">
    <source>
        <dbReference type="Proteomes" id="UP000053097"/>
    </source>
</evidence>
<evidence type="ECO:0000256" key="3">
    <source>
        <dbReference type="ARBA" id="ARBA00023015"/>
    </source>
</evidence>
<dbReference type="GO" id="GO:0005669">
    <property type="term" value="C:transcription factor TFIID complex"/>
    <property type="evidence" value="ECO:0007669"/>
    <property type="project" value="TreeGrafter"/>
</dbReference>
<dbReference type="STRING" id="2015173.A0A026WGJ1"/>
<dbReference type="OrthoDB" id="341924at2759"/>
<reference evidence="7 9" key="1">
    <citation type="journal article" date="2014" name="Curr. Biol.">
        <title>The genome of the clonal raider ant Cerapachys biroi.</title>
        <authorList>
            <person name="Oxley P.R."/>
            <person name="Ji L."/>
            <person name="Fetter-Pruneda I."/>
            <person name="McKenzie S.K."/>
            <person name="Li C."/>
            <person name="Hu H."/>
            <person name="Zhang G."/>
            <person name="Kronauer D.J."/>
        </authorList>
    </citation>
    <scope>NUCLEOTIDE SEQUENCE [LARGE SCALE GENOMIC DNA]</scope>
</reference>
<keyword evidence="9" id="KW-1185">Reference proteome</keyword>
<dbReference type="EMBL" id="QOIP01000007">
    <property type="protein sequence ID" value="RLU20491.1"/>
    <property type="molecule type" value="Genomic_DNA"/>
</dbReference>
<sequence length="246" mass="27559">MSEKAKTMSHVKHIPKDAQVIMSIMKDMGITDYEPKVINQLLEFTYRYVTCILDDSRVYANHAKKKFIDLDDVRLAVKMQLERTFTNPPPRDVLLDVARAKNNIPLPFVKPNNGLRLPPDRYCLNATNYKLKNAAKKVVQKPAHALVGNNQSGGQPRPKVEGNKTGVSVYVKRPGTLATVARTQSISIPKPVLKFSTATTSTATVKTQVTKPKIQITSAQTLPPVKMETNEDSLKRKREEDDYDVS</sequence>
<protein>
    <submittedName>
        <fullName evidence="7">Transcription initiation factor TFIID subunit</fullName>
    </submittedName>
</protein>
<comment type="similarity">
    <text evidence="2">Belongs to the TAF9 family.</text>
</comment>
<keyword evidence="4" id="KW-0804">Transcription</keyword>
<evidence type="ECO:0000256" key="6">
    <source>
        <dbReference type="SAM" id="MobiDB-lite"/>
    </source>
</evidence>
<keyword evidence="7" id="KW-0648">Protein biosynthesis</keyword>
<dbReference type="Gene3D" id="1.10.20.10">
    <property type="entry name" value="Histone, subunit A"/>
    <property type="match status" value="1"/>
</dbReference>
<evidence type="ECO:0000313" key="8">
    <source>
        <dbReference type="EMBL" id="RLU20491.1"/>
    </source>
</evidence>
<gene>
    <name evidence="8" type="ORF">DMN91_007101</name>
    <name evidence="7" type="ORF">X777_05096</name>
</gene>
<dbReference type="GO" id="GO:0000124">
    <property type="term" value="C:SAGA complex"/>
    <property type="evidence" value="ECO:0007669"/>
    <property type="project" value="TreeGrafter"/>
</dbReference>
<dbReference type="EMBL" id="KK107238">
    <property type="protein sequence ID" value="EZA54811.1"/>
    <property type="molecule type" value="Genomic_DNA"/>
</dbReference>
<dbReference type="InterPro" id="IPR003162">
    <property type="entry name" value="TFIID-31"/>
</dbReference>
<evidence type="ECO:0000256" key="4">
    <source>
        <dbReference type="ARBA" id="ARBA00023163"/>
    </source>
</evidence>
<dbReference type="FunFam" id="1.10.20.10:FF:000018">
    <property type="entry name" value="Transcription initiation factor TFIID subunit 9"/>
    <property type="match status" value="1"/>
</dbReference>
<reference evidence="8" key="3">
    <citation type="submission" date="2018-07" db="EMBL/GenBank/DDBJ databases">
        <authorList>
            <person name="Mckenzie S.K."/>
            <person name="Kronauer D.J.C."/>
        </authorList>
    </citation>
    <scope>NUCLEOTIDE SEQUENCE</scope>
    <source>
        <strain evidence="8">Clonal line C1</strain>
    </source>
</reference>
<dbReference type="OMA" id="ACNYKLR"/>
<accession>A0A026WGJ1</accession>
<keyword evidence="3" id="KW-0805">Transcription regulation</keyword>
<dbReference type="GO" id="GO:0003743">
    <property type="term" value="F:translation initiation factor activity"/>
    <property type="evidence" value="ECO:0007669"/>
    <property type="project" value="UniProtKB-KW"/>
</dbReference>
<dbReference type="PANTHER" id="PTHR48068">
    <property type="entry name" value="TAF9 RNA POLYMERASE II, TATA BOX-BINDING PROTEIN (TBP)-ASSOCIATED FACTOR"/>
    <property type="match status" value="1"/>
</dbReference>
<feature type="region of interest" description="Disordered" evidence="6">
    <location>
        <begin position="204"/>
        <end position="246"/>
    </location>
</feature>
<feature type="compositionally biased region" description="Basic and acidic residues" evidence="6">
    <location>
        <begin position="228"/>
        <end position="240"/>
    </location>
</feature>
<name>A0A026WGJ1_OOCBI</name>
<dbReference type="SUPFAM" id="SSF47113">
    <property type="entry name" value="Histone-fold"/>
    <property type="match status" value="1"/>
</dbReference>
<dbReference type="Pfam" id="PF02291">
    <property type="entry name" value="TFIID-31kDa"/>
    <property type="match status" value="1"/>
</dbReference>
<evidence type="ECO:0000256" key="2">
    <source>
        <dbReference type="ARBA" id="ARBA00007646"/>
    </source>
</evidence>
<reference evidence="8" key="2">
    <citation type="journal article" date="2018" name="Genome Res.">
        <title>The genomic architecture and molecular evolution of ant odorant receptors.</title>
        <authorList>
            <person name="McKenzie S.K."/>
            <person name="Kronauer D.J.C."/>
        </authorList>
    </citation>
    <scope>NUCLEOTIDE SEQUENCE [LARGE SCALE GENOMIC DNA]</scope>
    <source>
        <strain evidence="8">Clonal line C1</strain>
    </source>
</reference>
<dbReference type="Proteomes" id="UP000053097">
    <property type="component" value="Unassembled WGS sequence"/>
</dbReference>
<dbReference type="AlphaFoldDB" id="A0A026WGJ1"/>
<dbReference type="InterPro" id="IPR009072">
    <property type="entry name" value="Histone-fold"/>
</dbReference>
<comment type="subcellular location">
    <subcellularLocation>
        <location evidence="1">Nucleus</location>
    </subcellularLocation>
</comment>
<dbReference type="Proteomes" id="UP000279307">
    <property type="component" value="Chromosome 7"/>
</dbReference>
<evidence type="ECO:0000256" key="5">
    <source>
        <dbReference type="ARBA" id="ARBA00023242"/>
    </source>
</evidence>
<dbReference type="GO" id="GO:0016251">
    <property type="term" value="F:RNA polymerase II general transcription initiation factor activity"/>
    <property type="evidence" value="ECO:0007669"/>
    <property type="project" value="TreeGrafter"/>
</dbReference>
<organism evidence="7 9">
    <name type="scientific">Ooceraea biroi</name>
    <name type="common">Clonal raider ant</name>
    <name type="synonym">Cerapachys biroi</name>
    <dbReference type="NCBI Taxonomy" id="2015173"/>
    <lineage>
        <taxon>Eukaryota</taxon>
        <taxon>Metazoa</taxon>
        <taxon>Ecdysozoa</taxon>
        <taxon>Arthropoda</taxon>
        <taxon>Hexapoda</taxon>
        <taxon>Insecta</taxon>
        <taxon>Pterygota</taxon>
        <taxon>Neoptera</taxon>
        <taxon>Endopterygota</taxon>
        <taxon>Hymenoptera</taxon>
        <taxon>Apocrita</taxon>
        <taxon>Aculeata</taxon>
        <taxon>Formicoidea</taxon>
        <taxon>Formicidae</taxon>
        <taxon>Dorylinae</taxon>
        <taxon>Ooceraea</taxon>
    </lineage>
</organism>
<evidence type="ECO:0000256" key="1">
    <source>
        <dbReference type="ARBA" id="ARBA00004123"/>
    </source>
</evidence>
<keyword evidence="7" id="KW-0396">Initiation factor</keyword>
<dbReference type="CDD" id="cd07979">
    <property type="entry name" value="HFD_TAF9"/>
    <property type="match status" value="1"/>
</dbReference>